<accession>A0A840FFG5</accession>
<dbReference type="AlphaFoldDB" id="A0A840FFG5"/>
<keyword evidence="2" id="KW-1185">Reference proteome</keyword>
<evidence type="ECO:0000313" key="1">
    <source>
        <dbReference type="EMBL" id="MBB4138187.1"/>
    </source>
</evidence>
<dbReference type="EMBL" id="JACIFP010000003">
    <property type="protein sequence ID" value="MBB4138187.1"/>
    <property type="molecule type" value="Genomic_DNA"/>
</dbReference>
<proteinExistence type="predicted"/>
<evidence type="ECO:0000313" key="2">
    <source>
        <dbReference type="Proteomes" id="UP000551501"/>
    </source>
</evidence>
<sequence length="63" mass="6886">MANTITINDDSFKQEVLDYSGAPTRTVIDDTPAWPTPRFLGDETAVTAAAVLQRAASWFVDRA</sequence>
<gene>
    <name evidence="1" type="ORF">BKA16_004812</name>
</gene>
<organism evidence="1 2">
    <name type="scientific">Gordonia humi</name>
    <dbReference type="NCBI Taxonomy" id="686429"/>
    <lineage>
        <taxon>Bacteria</taxon>
        <taxon>Bacillati</taxon>
        <taxon>Actinomycetota</taxon>
        <taxon>Actinomycetes</taxon>
        <taxon>Mycobacteriales</taxon>
        <taxon>Gordoniaceae</taxon>
        <taxon>Gordonia</taxon>
    </lineage>
</organism>
<reference evidence="1 2" key="1">
    <citation type="submission" date="2020-08" db="EMBL/GenBank/DDBJ databases">
        <title>Sequencing the genomes of 1000 actinobacteria strains.</title>
        <authorList>
            <person name="Klenk H.-P."/>
        </authorList>
    </citation>
    <scope>NUCLEOTIDE SEQUENCE [LARGE SCALE GENOMIC DNA]</scope>
    <source>
        <strain evidence="1 2">DSM 45298</strain>
    </source>
</reference>
<protein>
    <submittedName>
        <fullName evidence="1">Uncharacterized protein</fullName>
    </submittedName>
</protein>
<dbReference type="Proteomes" id="UP000551501">
    <property type="component" value="Unassembled WGS sequence"/>
</dbReference>
<comment type="caution">
    <text evidence="1">The sequence shown here is derived from an EMBL/GenBank/DDBJ whole genome shotgun (WGS) entry which is preliminary data.</text>
</comment>
<name>A0A840FFG5_9ACTN</name>